<sequence>MSPDGNAEYFATLQAEIAKMLSTDAVELAARSFVVIFAGAHLGREIASGKITKWLKQEFGKPRWTEANTHAYDAVSIELELIYERARVAARRHSGPLILLPRGIQLLAAPDPVTALREYL</sequence>
<accession>A0ABN1QB40</accession>
<dbReference type="RefSeq" id="WP_343969258.1">
    <property type="nucleotide sequence ID" value="NZ_BAAAHK010000007.1"/>
</dbReference>
<dbReference type="Proteomes" id="UP001500542">
    <property type="component" value="Unassembled WGS sequence"/>
</dbReference>
<gene>
    <name evidence="1" type="ORF">GCM10009554_30420</name>
</gene>
<proteinExistence type="predicted"/>
<name>A0ABN1QB40_9ACTN</name>
<dbReference type="EMBL" id="BAAAHK010000007">
    <property type="protein sequence ID" value="GAA0940054.1"/>
    <property type="molecule type" value="Genomic_DNA"/>
</dbReference>
<reference evidence="1 2" key="1">
    <citation type="journal article" date="2019" name="Int. J. Syst. Evol. Microbiol.">
        <title>The Global Catalogue of Microorganisms (GCM) 10K type strain sequencing project: providing services to taxonomists for standard genome sequencing and annotation.</title>
        <authorList>
            <consortium name="The Broad Institute Genomics Platform"/>
            <consortium name="The Broad Institute Genome Sequencing Center for Infectious Disease"/>
            <person name="Wu L."/>
            <person name="Ma J."/>
        </authorList>
    </citation>
    <scope>NUCLEOTIDE SEQUENCE [LARGE SCALE GENOMIC DNA]</scope>
    <source>
        <strain evidence="1 2">JCM 10977</strain>
    </source>
</reference>
<evidence type="ECO:0000313" key="1">
    <source>
        <dbReference type="EMBL" id="GAA0940054.1"/>
    </source>
</evidence>
<protein>
    <submittedName>
        <fullName evidence="1">Uncharacterized protein</fullName>
    </submittedName>
</protein>
<organism evidence="1 2">
    <name type="scientific">Kribbella koreensis</name>
    <dbReference type="NCBI Taxonomy" id="57909"/>
    <lineage>
        <taxon>Bacteria</taxon>
        <taxon>Bacillati</taxon>
        <taxon>Actinomycetota</taxon>
        <taxon>Actinomycetes</taxon>
        <taxon>Propionibacteriales</taxon>
        <taxon>Kribbellaceae</taxon>
        <taxon>Kribbella</taxon>
    </lineage>
</organism>
<evidence type="ECO:0000313" key="2">
    <source>
        <dbReference type="Proteomes" id="UP001500542"/>
    </source>
</evidence>
<comment type="caution">
    <text evidence="1">The sequence shown here is derived from an EMBL/GenBank/DDBJ whole genome shotgun (WGS) entry which is preliminary data.</text>
</comment>
<keyword evidence="2" id="KW-1185">Reference proteome</keyword>